<comment type="caution">
    <text evidence="1">The sequence shown here is derived from an EMBL/GenBank/DDBJ whole genome shotgun (WGS) entry which is preliminary data.</text>
</comment>
<dbReference type="OrthoDB" id="3260622at2"/>
<dbReference type="Proteomes" id="UP000094426">
    <property type="component" value="Unassembled WGS sequence"/>
</dbReference>
<dbReference type="AlphaFoldDB" id="A0A1E2SMV6"/>
<reference evidence="1 2" key="1">
    <citation type="submission" date="2015-11" db="EMBL/GenBank/DDBJ databases">
        <authorList>
            <person name="Zhang Y."/>
            <person name="Guo Z."/>
        </authorList>
    </citation>
    <scope>NUCLEOTIDE SEQUENCE [LARGE SCALE GENOMIC DNA]</scope>
    <source>
        <strain evidence="2">gdw1</strain>
    </source>
</reference>
<dbReference type="RefSeq" id="WP_041767267.1">
    <property type="nucleotide sequence ID" value="NZ_LNZG01000002.1"/>
</dbReference>
<protein>
    <submittedName>
        <fullName evidence="1">Uncharacterized protein</fullName>
    </submittedName>
</protein>
<organism evidence="1 2">
    <name type="scientific">Leifsonia xyli subsp. xyli</name>
    <dbReference type="NCBI Taxonomy" id="59736"/>
    <lineage>
        <taxon>Bacteria</taxon>
        <taxon>Bacillati</taxon>
        <taxon>Actinomycetota</taxon>
        <taxon>Actinomycetes</taxon>
        <taxon>Micrococcales</taxon>
        <taxon>Microbacteriaceae</taxon>
        <taxon>Leifsonia</taxon>
    </lineage>
</organism>
<name>A0A1E2SMV6_LEIXY</name>
<proteinExistence type="predicted"/>
<dbReference type="EMBL" id="LNZG01000002">
    <property type="protein sequence ID" value="ODA91117.1"/>
    <property type="molecule type" value="Genomic_DNA"/>
</dbReference>
<accession>A0A1E2SMV6</accession>
<evidence type="ECO:0000313" key="1">
    <source>
        <dbReference type="EMBL" id="ODA91117.1"/>
    </source>
</evidence>
<sequence length="155" mass="16746">MGFQGTILTPSALLQLALQDQSVATESDGRVHHTAAMNALQAVAAGEGLDAGWRFGVLQTLDDYQSTLRRGGPKLAARVFDTEPAPTGSPQLDAAFAALADFLSERDGWAAPKWTLDSTRVTDPVWYPAVPSIFRAEAEVESPRAFRERGIFITE</sequence>
<gene>
    <name evidence="1" type="ORF">ATY41_06940</name>
</gene>
<evidence type="ECO:0000313" key="2">
    <source>
        <dbReference type="Proteomes" id="UP000094426"/>
    </source>
</evidence>